<evidence type="ECO:0000313" key="3">
    <source>
        <dbReference type="Proteomes" id="UP000433101"/>
    </source>
</evidence>
<sequence length="252" mass="26268">MITRLFGVALGAGCVAGLALALLQVLFTTPLILEAETYELASFHQPPLQHAGGITDDGRVWFVHGGEEHTDEGALGLVDRMIGAWAPEDGAERTFYTGLSSVLTGFGFGLMLLAAMLLGAKRIDATSGLQWGLGAFAAVALAPSLGLPPELPGSAAADLVSRQTWWFGTTAATGLGLWLMIARGEPLLKAAGLLIVVAPHLIGAPHPHEYASSVPAEIQGHFVAASLVSAAVFWAVLGSLAGWLWQRGEAKQ</sequence>
<evidence type="ECO:0000256" key="1">
    <source>
        <dbReference type="SAM" id="Phobius"/>
    </source>
</evidence>
<feature type="transmembrane region" description="Helical" evidence="1">
    <location>
        <begin position="128"/>
        <end position="145"/>
    </location>
</feature>
<organism evidence="2 3">
    <name type="scientific">Stappia sediminis</name>
    <dbReference type="NCBI Taxonomy" id="2692190"/>
    <lineage>
        <taxon>Bacteria</taxon>
        <taxon>Pseudomonadati</taxon>
        <taxon>Pseudomonadota</taxon>
        <taxon>Alphaproteobacteria</taxon>
        <taxon>Hyphomicrobiales</taxon>
        <taxon>Stappiaceae</taxon>
        <taxon>Stappia</taxon>
    </lineage>
</organism>
<keyword evidence="1" id="KW-1133">Transmembrane helix</keyword>
<keyword evidence="1" id="KW-0472">Membrane</keyword>
<name>A0A7X3S703_9HYPH</name>
<accession>A0A7X3S703</accession>
<dbReference type="RefSeq" id="WP_160774542.1">
    <property type="nucleotide sequence ID" value="NZ_WUMV01000002.1"/>
</dbReference>
<feature type="transmembrane region" description="Helical" evidence="1">
    <location>
        <begin position="95"/>
        <end position="116"/>
    </location>
</feature>
<dbReference type="AlphaFoldDB" id="A0A7X3S703"/>
<reference evidence="2 3" key="1">
    <citation type="submission" date="2019-12" db="EMBL/GenBank/DDBJ databases">
        <authorList>
            <person name="Li M."/>
        </authorList>
    </citation>
    <scope>NUCLEOTIDE SEQUENCE [LARGE SCALE GENOMIC DNA]</scope>
    <source>
        <strain evidence="2 3">GBMRC 2046</strain>
    </source>
</reference>
<dbReference type="NCBIfam" id="TIGR02458">
    <property type="entry name" value="CbtA"/>
    <property type="match status" value="1"/>
</dbReference>
<keyword evidence="3" id="KW-1185">Reference proteome</keyword>
<protein>
    <recommendedName>
        <fullName evidence="4">Cobalt transporter subunit CbtA</fullName>
    </recommendedName>
</protein>
<dbReference type="Pfam" id="PF09490">
    <property type="entry name" value="CbtA"/>
    <property type="match status" value="1"/>
</dbReference>
<gene>
    <name evidence="2" type="ORF">GR183_05270</name>
</gene>
<dbReference type="Proteomes" id="UP000433101">
    <property type="component" value="Unassembled WGS sequence"/>
</dbReference>
<dbReference type="EMBL" id="WUMV01000002">
    <property type="protein sequence ID" value="MXN64305.1"/>
    <property type="molecule type" value="Genomic_DNA"/>
</dbReference>
<feature type="transmembrane region" description="Helical" evidence="1">
    <location>
        <begin position="186"/>
        <end position="202"/>
    </location>
</feature>
<evidence type="ECO:0008006" key="4">
    <source>
        <dbReference type="Google" id="ProtNLM"/>
    </source>
</evidence>
<evidence type="ECO:0000313" key="2">
    <source>
        <dbReference type="EMBL" id="MXN64305.1"/>
    </source>
</evidence>
<dbReference type="InterPro" id="IPR012666">
    <property type="entry name" value="CbtA_put"/>
</dbReference>
<comment type="caution">
    <text evidence="2">The sequence shown here is derived from an EMBL/GenBank/DDBJ whole genome shotgun (WGS) entry which is preliminary data.</text>
</comment>
<feature type="transmembrane region" description="Helical" evidence="1">
    <location>
        <begin position="222"/>
        <end position="245"/>
    </location>
</feature>
<proteinExistence type="predicted"/>
<keyword evidence="1" id="KW-0812">Transmembrane</keyword>
<feature type="transmembrane region" description="Helical" evidence="1">
    <location>
        <begin position="165"/>
        <end position="181"/>
    </location>
</feature>